<gene>
    <name evidence="8" type="ORF">HMPREF1541_00877</name>
</gene>
<proteinExistence type="predicted"/>
<protein>
    <recommendedName>
        <fullName evidence="7">Pru domain-containing protein</fullName>
    </recommendedName>
</protein>
<feature type="domain" description="Pru" evidence="7">
    <location>
        <begin position="1"/>
        <end position="141"/>
    </location>
</feature>
<dbReference type="GO" id="GO:0008541">
    <property type="term" value="C:proteasome regulatory particle, lid subcomplex"/>
    <property type="evidence" value="ECO:0007669"/>
    <property type="project" value="TreeGrafter"/>
</dbReference>
<dbReference type="eggNOG" id="KOG3037">
    <property type="taxonomic scope" value="Eukaryota"/>
</dbReference>
<dbReference type="STRING" id="1220924.W2SDI8"/>
<feature type="compositionally biased region" description="Acidic residues" evidence="6">
    <location>
        <begin position="162"/>
        <end position="173"/>
    </location>
</feature>
<dbReference type="VEuPathDB" id="FungiDB:HMPREF1541_00877"/>
<dbReference type="Proteomes" id="UP000030752">
    <property type="component" value="Unassembled WGS sequence"/>
</dbReference>
<keyword evidence="9" id="KW-1185">Reference proteome</keyword>
<dbReference type="OrthoDB" id="340431at2759"/>
<keyword evidence="4" id="KW-0647">Proteasome</keyword>
<dbReference type="GeneID" id="19968216"/>
<dbReference type="PANTHER" id="PTHR12225:SF0">
    <property type="entry name" value="PROTEASOMAL UBIQUITIN RECEPTOR ADRM1"/>
    <property type="match status" value="1"/>
</dbReference>
<dbReference type="RefSeq" id="XP_008711402.1">
    <property type="nucleotide sequence ID" value="XM_008713180.1"/>
</dbReference>
<dbReference type="InterPro" id="IPR038108">
    <property type="entry name" value="RPN13_DEUBAD_sf"/>
</dbReference>
<dbReference type="PROSITE" id="PS51917">
    <property type="entry name" value="PRU"/>
    <property type="match status" value="1"/>
</dbReference>
<dbReference type="InterPro" id="IPR044868">
    <property type="entry name" value="Rpn13/ADRM1_Pru"/>
</dbReference>
<evidence type="ECO:0000259" key="7">
    <source>
        <dbReference type="PROSITE" id="PS51917"/>
    </source>
</evidence>
<keyword evidence="5" id="KW-0539">Nucleus</keyword>
<dbReference type="InParanoid" id="W2SDI8"/>
<dbReference type="Gene3D" id="2.30.29.70">
    <property type="entry name" value="Proteasomal ubiquitin receptor Rpn13/ADRM1"/>
    <property type="match status" value="1"/>
</dbReference>
<dbReference type="InterPro" id="IPR006773">
    <property type="entry name" value="Rpn13/ADRM1"/>
</dbReference>
<reference evidence="8 9" key="1">
    <citation type="submission" date="2013-03" db="EMBL/GenBank/DDBJ databases">
        <title>The Genome Sequence of Phialophora europaea CBS 101466.</title>
        <authorList>
            <consortium name="The Broad Institute Genomics Platform"/>
            <person name="Cuomo C."/>
            <person name="de Hoog S."/>
            <person name="Gorbushina A."/>
            <person name="Walker B."/>
            <person name="Young S.K."/>
            <person name="Zeng Q."/>
            <person name="Gargeya S."/>
            <person name="Fitzgerald M."/>
            <person name="Haas B."/>
            <person name="Abouelleil A."/>
            <person name="Allen A.W."/>
            <person name="Alvarado L."/>
            <person name="Arachchi H.M."/>
            <person name="Berlin A.M."/>
            <person name="Chapman S.B."/>
            <person name="Gainer-Dewar J."/>
            <person name="Goldberg J."/>
            <person name="Griggs A."/>
            <person name="Gujja S."/>
            <person name="Hansen M."/>
            <person name="Howarth C."/>
            <person name="Imamovic A."/>
            <person name="Ireland A."/>
            <person name="Larimer J."/>
            <person name="McCowan C."/>
            <person name="Murphy C."/>
            <person name="Pearson M."/>
            <person name="Poon T.W."/>
            <person name="Priest M."/>
            <person name="Roberts A."/>
            <person name="Saif S."/>
            <person name="Shea T."/>
            <person name="Sisk P."/>
            <person name="Sykes S."/>
            <person name="Wortman J."/>
            <person name="Nusbaum C."/>
            <person name="Birren B."/>
        </authorList>
    </citation>
    <scope>NUCLEOTIDE SEQUENCE [LARGE SCALE GENOMIC DNA]</scope>
    <source>
        <strain evidence="8 9">CBS 101466</strain>
    </source>
</reference>
<dbReference type="HOGENOM" id="CLU_041798_4_0_1"/>
<dbReference type="AlphaFoldDB" id="W2SDI8"/>
<feature type="region of interest" description="Disordered" evidence="6">
    <location>
        <begin position="147"/>
        <end position="216"/>
    </location>
</feature>
<comment type="subcellular location">
    <subcellularLocation>
        <location evidence="2">Cytoplasm</location>
    </subcellularLocation>
    <subcellularLocation>
        <location evidence="1">Nucleus</location>
    </subcellularLocation>
</comment>
<evidence type="ECO:0000313" key="9">
    <source>
        <dbReference type="Proteomes" id="UP000030752"/>
    </source>
</evidence>
<evidence type="ECO:0000256" key="3">
    <source>
        <dbReference type="ARBA" id="ARBA00022490"/>
    </source>
</evidence>
<dbReference type="GO" id="GO:0005737">
    <property type="term" value="C:cytoplasm"/>
    <property type="evidence" value="ECO:0007669"/>
    <property type="project" value="UniProtKB-SubCell"/>
</dbReference>
<evidence type="ECO:0000256" key="1">
    <source>
        <dbReference type="ARBA" id="ARBA00004123"/>
    </source>
</evidence>
<evidence type="ECO:0000256" key="6">
    <source>
        <dbReference type="SAM" id="MobiDB-lite"/>
    </source>
</evidence>
<dbReference type="InterPro" id="IPR038633">
    <property type="entry name" value="Rpn13/ADRM1_Pru_sf"/>
</dbReference>
<dbReference type="GO" id="GO:0070628">
    <property type="term" value="F:proteasome binding"/>
    <property type="evidence" value="ECO:0007669"/>
    <property type="project" value="TreeGrafter"/>
</dbReference>
<dbReference type="GO" id="GO:0061133">
    <property type="term" value="F:endopeptidase activator activity"/>
    <property type="evidence" value="ECO:0007669"/>
    <property type="project" value="TreeGrafter"/>
</dbReference>
<dbReference type="PANTHER" id="PTHR12225">
    <property type="entry name" value="ADHESION REGULATING MOLECULE 1 110 KDA CELL MEMBRANE GLYCOPROTEIN"/>
    <property type="match status" value="1"/>
</dbReference>
<evidence type="ECO:0000256" key="4">
    <source>
        <dbReference type="ARBA" id="ARBA00022942"/>
    </source>
</evidence>
<dbReference type="Gene3D" id="1.10.2020.20">
    <property type="match status" value="1"/>
</dbReference>
<feature type="compositionally biased region" description="Gly residues" evidence="6">
    <location>
        <begin position="185"/>
        <end position="195"/>
    </location>
</feature>
<evidence type="ECO:0000256" key="5">
    <source>
        <dbReference type="ARBA" id="ARBA00023242"/>
    </source>
</evidence>
<evidence type="ECO:0000256" key="2">
    <source>
        <dbReference type="ARBA" id="ARBA00004496"/>
    </source>
</evidence>
<dbReference type="Pfam" id="PF04683">
    <property type="entry name" value="Rpn13_ADRM1_Pru"/>
    <property type="match status" value="1"/>
</dbReference>
<accession>W2SDI8</accession>
<keyword evidence="3" id="KW-0963">Cytoplasm</keyword>
<organism evidence="8 9">
    <name type="scientific">Cyphellophora europaea (strain CBS 101466)</name>
    <name type="common">Phialophora europaea</name>
    <dbReference type="NCBI Taxonomy" id="1220924"/>
    <lineage>
        <taxon>Eukaryota</taxon>
        <taxon>Fungi</taxon>
        <taxon>Dikarya</taxon>
        <taxon>Ascomycota</taxon>
        <taxon>Pezizomycotina</taxon>
        <taxon>Eurotiomycetes</taxon>
        <taxon>Chaetothyriomycetidae</taxon>
        <taxon>Chaetothyriales</taxon>
        <taxon>Cyphellophoraceae</taxon>
        <taxon>Cyphellophora</taxon>
    </lineage>
</organism>
<dbReference type="GO" id="GO:0005634">
    <property type="term" value="C:nucleus"/>
    <property type="evidence" value="ECO:0007669"/>
    <property type="project" value="UniProtKB-SubCell"/>
</dbReference>
<name>W2SDI8_CYPE1</name>
<evidence type="ECO:0000313" key="8">
    <source>
        <dbReference type="EMBL" id="ETN46690.1"/>
    </source>
</evidence>
<dbReference type="EMBL" id="KB822711">
    <property type="protein sequence ID" value="ETN46690.1"/>
    <property type="molecule type" value="Genomic_DNA"/>
</dbReference>
<sequence length="391" mass="41971">MPIAPIITFKAGKCELEVSPPPSQARRPDPTPGYIYLYSEDDLVHFCWRPRGAPMDTPELDLLMLPTDGSFTPYEPMSAENPTPEKKPTNGRIYVLRFSSSSQRYLFWLQSGSQHPNKDPAWFSARDLKLGEIVNTLLLGEDVNVEEEMAAVPHDSDRRDGGDDDDEAMEDVEGTNHDHGFHRSGSGGAGPGATGGDIREEGEESREGGADGGRAAAAGDMDANAIIQNFINSMGGKQTGPGRQAAQGKLFTTLQDLLTPASTIAYLEQISEPEVDRLLQYLPPQLLTLAKTADGVSEDSDLNLTQKKSILARVLRSPQFTQSNSSLTIALRDGGLPSIADALGVQVQNGGFMRGGAVPLGGGEAVEAFLEGVKDQVKKERGEGGDSMDTQ</sequence>